<organism evidence="1">
    <name type="scientific">Heligmosomoides polygyrus</name>
    <name type="common">Parasitic roundworm</name>
    <dbReference type="NCBI Taxonomy" id="6339"/>
    <lineage>
        <taxon>Eukaryota</taxon>
        <taxon>Metazoa</taxon>
        <taxon>Ecdysozoa</taxon>
        <taxon>Nematoda</taxon>
        <taxon>Chromadorea</taxon>
        <taxon>Rhabditida</taxon>
        <taxon>Rhabditina</taxon>
        <taxon>Rhabditomorpha</taxon>
        <taxon>Strongyloidea</taxon>
        <taxon>Heligmosomidae</taxon>
        <taxon>Heligmosomoides</taxon>
    </lineage>
</organism>
<proteinExistence type="predicted"/>
<dbReference type="AlphaFoldDB" id="A0A3P8G9R5"/>
<evidence type="ECO:0000313" key="3">
    <source>
        <dbReference type="WBParaSite" id="HPBE_0002230001-mRNA-1"/>
    </source>
</evidence>
<dbReference type="OrthoDB" id="5791247at2759"/>
<sequence>MDLSQRRKKAVNWTSQENNLLIELFLDSYDTYYFTFSDGSKRGVKAVRESLHERWAEQLTRLGVAERTPIQVAEKIKKCIINTRKYINNNSESSSAGRSDDLSPYLRPLEQKLREEYSKQSNGYRFDISSDDGPLTFFDLLKDVKEESMSSKGVKCGDSLDGELDAEPSTSNVIDGLPLDRLSHMAALTHALDPPVAPVTPFQNFSLLPPFPCKNKRRSFEEVPEELVAKRRRLLDAELELVERKRYLTEMKIKYWESKTKKLDSS</sequence>
<evidence type="ECO:0000313" key="2">
    <source>
        <dbReference type="Proteomes" id="UP000050761"/>
    </source>
</evidence>
<dbReference type="Proteomes" id="UP000050761">
    <property type="component" value="Unassembled WGS sequence"/>
</dbReference>
<dbReference type="WBParaSite" id="HPBE_0002230001-mRNA-1">
    <property type="protein sequence ID" value="HPBE_0002230001-mRNA-1"/>
    <property type="gene ID" value="HPBE_0002230001"/>
</dbReference>
<gene>
    <name evidence="1" type="ORF">HPBE_LOCUS22299</name>
</gene>
<evidence type="ECO:0000313" key="1">
    <source>
        <dbReference type="EMBL" id="VDP31739.1"/>
    </source>
</evidence>
<protein>
    <submittedName>
        <fullName evidence="3">Myb_DNA-bind_5 domain-containing protein</fullName>
    </submittedName>
</protein>
<keyword evidence="2" id="KW-1185">Reference proteome</keyword>
<reference evidence="1 2" key="1">
    <citation type="submission" date="2018-11" db="EMBL/GenBank/DDBJ databases">
        <authorList>
            <consortium name="Pathogen Informatics"/>
        </authorList>
    </citation>
    <scope>NUCLEOTIDE SEQUENCE [LARGE SCALE GENOMIC DNA]</scope>
</reference>
<dbReference type="EMBL" id="UZAH01033858">
    <property type="protein sequence ID" value="VDP31739.1"/>
    <property type="molecule type" value="Genomic_DNA"/>
</dbReference>
<accession>A0A3P8G9R5</accession>
<name>A0A3P8G9R5_HELPZ</name>
<reference evidence="3" key="2">
    <citation type="submission" date="2019-09" db="UniProtKB">
        <authorList>
            <consortium name="WormBaseParasite"/>
        </authorList>
    </citation>
    <scope>IDENTIFICATION</scope>
</reference>